<dbReference type="AlphaFoldDB" id="A0A3N4HJ85"/>
<name>A0A3N4HJ85_ASCIM</name>
<protein>
    <recommendedName>
        <fullName evidence="3">F-box domain-containing protein</fullName>
    </recommendedName>
</protein>
<reference evidence="1 2" key="1">
    <citation type="journal article" date="2018" name="Nat. Ecol. Evol.">
        <title>Pezizomycetes genomes reveal the molecular basis of ectomycorrhizal truffle lifestyle.</title>
        <authorList>
            <person name="Murat C."/>
            <person name="Payen T."/>
            <person name="Noel B."/>
            <person name="Kuo A."/>
            <person name="Morin E."/>
            <person name="Chen J."/>
            <person name="Kohler A."/>
            <person name="Krizsan K."/>
            <person name="Balestrini R."/>
            <person name="Da Silva C."/>
            <person name="Montanini B."/>
            <person name="Hainaut M."/>
            <person name="Levati E."/>
            <person name="Barry K.W."/>
            <person name="Belfiori B."/>
            <person name="Cichocki N."/>
            <person name="Clum A."/>
            <person name="Dockter R.B."/>
            <person name="Fauchery L."/>
            <person name="Guy J."/>
            <person name="Iotti M."/>
            <person name="Le Tacon F."/>
            <person name="Lindquist E.A."/>
            <person name="Lipzen A."/>
            <person name="Malagnac F."/>
            <person name="Mello A."/>
            <person name="Molinier V."/>
            <person name="Miyauchi S."/>
            <person name="Poulain J."/>
            <person name="Riccioni C."/>
            <person name="Rubini A."/>
            <person name="Sitrit Y."/>
            <person name="Splivallo R."/>
            <person name="Traeger S."/>
            <person name="Wang M."/>
            <person name="Zifcakova L."/>
            <person name="Wipf D."/>
            <person name="Zambonelli A."/>
            <person name="Paolocci F."/>
            <person name="Nowrousian M."/>
            <person name="Ottonello S."/>
            <person name="Baldrian P."/>
            <person name="Spatafora J.W."/>
            <person name="Henrissat B."/>
            <person name="Nagy L.G."/>
            <person name="Aury J.M."/>
            <person name="Wincker P."/>
            <person name="Grigoriev I.V."/>
            <person name="Bonfante P."/>
            <person name="Martin F.M."/>
        </authorList>
    </citation>
    <scope>NUCLEOTIDE SEQUENCE [LARGE SCALE GENOMIC DNA]</scope>
    <source>
        <strain evidence="1 2">RN42</strain>
    </source>
</reference>
<dbReference type="EMBL" id="ML119805">
    <property type="protein sequence ID" value="RPA73983.1"/>
    <property type="molecule type" value="Genomic_DNA"/>
</dbReference>
<accession>A0A3N4HJ85</accession>
<organism evidence="1 2">
    <name type="scientific">Ascobolus immersus RN42</name>
    <dbReference type="NCBI Taxonomy" id="1160509"/>
    <lineage>
        <taxon>Eukaryota</taxon>
        <taxon>Fungi</taxon>
        <taxon>Dikarya</taxon>
        <taxon>Ascomycota</taxon>
        <taxon>Pezizomycotina</taxon>
        <taxon>Pezizomycetes</taxon>
        <taxon>Pezizales</taxon>
        <taxon>Ascobolaceae</taxon>
        <taxon>Ascobolus</taxon>
    </lineage>
</organism>
<keyword evidence="2" id="KW-1185">Reference proteome</keyword>
<gene>
    <name evidence="1" type="ORF">BJ508DRAFT_333562</name>
</gene>
<sequence>MSSVEIGKPATSSYPIDRERTANHRFVGTKDHSSLHPFLKLPVEMRLAIYQQCTILTLLILTHTCHQFYTEINSQGRIVPRSLGFRPFINTRPFTPHPTLPFGSVPLTLPMMMRWDQLEGVLEVDTFNNVYGRANYDPKSKWCCERCYRVKFTCEFTVDFSGNGREFLPYCSDCGVTV</sequence>
<evidence type="ECO:0000313" key="1">
    <source>
        <dbReference type="EMBL" id="RPA73983.1"/>
    </source>
</evidence>
<dbReference type="Proteomes" id="UP000275078">
    <property type="component" value="Unassembled WGS sequence"/>
</dbReference>
<evidence type="ECO:0008006" key="3">
    <source>
        <dbReference type="Google" id="ProtNLM"/>
    </source>
</evidence>
<proteinExistence type="predicted"/>
<evidence type="ECO:0000313" key="2">
    <source>
        <dbReference type="Proteomes" id="UP000275078"/>
    </source>
</evidence>